<dbReference type="SUPFAM" id="SSF56300">
    <property type="entry name" value="Metallo-dependent phosphatases"/>
    <property type="match status" value="1"/>
</dbReference>
<organism evidence="1 2">
    <name type="scientific">Aureimonas jatrophae</name>
    <dbReference type="NCBI Taxonomy" id="1166073"/>
    <lineage>
        <taxon>Bacteria</taxon>
        <taxon>Pseudomonadati</taxon>
        <taxon>Pseudomonadota</taxon>
        <taxon>Alphaproteobacteria</taxon>
        <taxon>Hyphomicrobiales</taxon>
        <taxon>Aurantimonadaceae</taxon>
        <taxon>Aureimonas</taxon>
    </lineage>
</organism>
<gene>
    <name evidence="1" type="ORF">SAMN05192530_101598</name>
</gene>
<dbReference type="RefSeq" id="WP_090668565.1">
    <property type="nucleotide sequence ID" value="NZ_FNIT01000001.1"/>
</dbReference>
<dbReference type="Gene3D" id="3.60.21.10">
    <property type="match status" value="1"/>
</dbReference>
<dbReference type="InterPro" id="IPR029052">
    <property type="entry name" value="Metallo-depent_PP-like"/>
</dbReference>
<evidence type="ECO:0000313" key="1">
    <source>
        <dbReference type="EMBL" id="SDN65123.1"/>
    </source>
</evidence>
<dbReference type="STRING" id="1166073.SAMN05192530_101598"/>
<dbReference type="AlphaFoldDB" id="A0A1H0D4P9"/>
<protein>
    <submittedName>
        <fullName evidence="1">Calcineurin-like phosphoesterase superfamily protein</fullName>
    </submittedName>
</protein>
<dbReference type="OrthoDB" id="5380073at2"/>
<reference evidence="1 2" key="1">
    <citation type="submission" date="2016-10" db="EMBL/GenBank/DDBJ databases">
        <authorList>
            <person name="de Groot N.N."/>
        </authorList>
    </citation>
    <scope>NUCLEOTIDE SEQUENCE [LARGE SCALE GENOMIC DNA]</scope>
    <source>
        <strain evidence="2">L7-484,KACC 16230,DSM 25025</strain>
    </source>
</reference>
<accession>A0A1H0D4P9</accession>
<dbReference type="EMBL" id="FNIT01000001">
    <property type="protein sequence ID" value="SDN65123.1"/>
    <property type="molecule type" value="Genomic_DNA"/>
</dbReference>
<name>A0A1H0D4P9_9HYPH</name>
<sequence length="169" mass="18810">MATFFTADTHFNDPRILRLDRRPFADLAAHDAALVANWNAAVGADDEVYHLGDFARGDAASKAALLDRLNGRKHLVPGNNDDDATAALAGWVSVAPYREIVWEGRRVTLCHYALRTWRDMGRGAIDLHGHSHGRLKPMTRQFDVGVDAFPFRPVTLEEIVVSRRRGQPA</sequence>
<dbReference type="Proteomes" id="UP000198793">
    <property type="component" value="Unassembled WGS sequence"/>
</dbReference>
<keyword evidence="2" id="KW-1185">Reference proteome</keyword>
<proteinExistence type="predicted"/>
<evidence type="ECO:0000313" key="2">
    <source>
        <dbReference type="Proteomes" id="UP000198793"/>
    </source>
</evidence>